<dbReference type="GO" id="GO:0000287">
    <property type="term" value="F:magnesium ion binding"/>
    <property type="evidence" value="ECO:0007669"/>
    <property type="project" value="TreeGrafter"/>
</dbReference>
<accession>N9TT78</accession>
<dbReference type="Proteomes" id="UP000013131">
    <property type="component" value="Unassembled WGS sequence"/>
</dbReference>
<dbReference type="RefSeq" id="WP_004423161.1">
    <property type="nucleotide sequence ID" value="NZ_AORI01000001.1"/>
</dbReference>
<dbReference type="Gene3D" id="3.40.50.1000">
    <property type="entry name" value="HAD superfamily/HAD-like"/>
    <property type="match status" value="1"/>
</dbReference>
<evidence type="ECO:0000256" key="1">
    <source>
        <dbReference type="ARBA" id="ARBA00001946"/>
    </source>
</evidence>
<comment type="similarity">
    <text evidence="2">Belongs to the HAD-like hydrolase superfamily. Cof family.</text>
</comment>
<gene>
    <name evidence="3" type="ORF">MAU_0660</name>
</gene>
<evidence type="ECO:0000313" key="4">
    <source>
        <dbReference type="Proteomes" id="UP000013131"/>
    </source>
</evidence>
<dbReference type="InterPro" id="IPR036412">
    <property type="entry name" value="HAD-like_sf"/>
</dbReference>
<dbReference type="NCBIfam" id="TIGR00099">
    <property type="entry name" value="Cof-subfamily"/>
    <property type="match status" value="1"/>
</dbReference>
<dbReference type="GO" id="GO:0005829">
    <property type="term" value="C:cytosol"/>
    <property type="evidence" value="ECO:0007669"/>
    <property type="project" value="TreeGrafter"/>
</dbReference>
<dbReference type="InterPro" id="IPR023214">
    <property type="entry name" value="HAD_sf"/>
</dbReference>
<dbReference type="InterPro" id="IPR006379">
    <property type="entry name" value="HAD-SF_hydro_IIB"/>
</dbReference>
<keyword evidence="4" id="KW-1185">Reference proteome</keyword>
<comment type="cofactor">
    <cofactor evidence="1">
        <name>Mg(2+)</name>
        <dbReference type="ChEBI" id="CHEBI:18420"/>
    </cofactor>
</comment>
<dbReference type="STRING" id="1188233.MAU_0660"/>
<dbReference type="AlphaFoldDB" id="N9TT78"/>
<dbReference type="OrthoDB" id="399923at2"/>
<dbReference type="eggNOG" id="COG0561">
    <property type="taxonomic scope" value="Bacteria"/>
</dbReference>
<dbReference type="InterPro" id="IPR000150">
    <property type="entry name" value="Cof"/>
</dbReference>
<dbReference type="SFLD" id="SFLDG01140">
    <property type="entry name" value="C2.B:_Phosphomannomutase_and_P"/>
    <property type="match status" value="1"/>
</dbReference>
<dbReference type="GO" id="GO:0016791">
    <property type="term" value="F:phosphatase activity"/>
    <property type="evidence" value="ECO:0007669"/>
    <property type="project" value="UniProtKB-ARBA"/>
</dbReference>
<comment type="caution">
    <text evidence="3">The sequence shown here is derived from an EMBL/GenBank/DDBJ whole genome shotgun (WGS) entry which is preliminary data.</text>
</comment>
<organism evidence="3 4">
    <name type="scientific">Metamycoplasma auris 15026</name>
    <dbReference type="NCBI Taxonomy" id="1188233"/>
    <lineage>
        <taxon>Bacteria</taxon>
        <taxon>Bacillati</taxon>
        <taxon>Mycoplasmatota</taxon>
        <taxon>Mycoplasmoidales</taxon>
        <taxon>Metamycoplasmataceae</taxon>
        <taxon>Metamycoplasma</taxon>
    </lineage>
</organism>
<evidence type="ECO:0000256" key="2">
    <source>
        <dbReference type="ARBA" id="ARBA00034778"/>
    </source>
</evidence>
<protein>
    <submittedName>
        <fullName evidence="3">Uncharacterized protein</fullName>
    </submittedName>
</protein>
<name>N9TT78_9BACT</name>
<dbReference type="EMBL" id="AORI01000001">
    <property type="protein sequence ID" value="ENY69354.1"/>
    <property type="molecule type" value="Genomic_DNA"/>
</dbReference>
<dbReference type="SFLD" id="SFLDS00003">
    <property type="entry name" value="Haloacid_Dehalogenase"/>
    <property type="match status" value="1"/>
</dbReference>
<proteinExistence type="inferred from homology"/>
<sequence length="269" mass="30109">MINFRPKAYFTDLDGTLLDLPKTKEKISENNLQILKEKNDSGIPFIIATGRYASDFVLDLAKKTNSKYVICQNGGIIVNSEGQIIAKHEINKDTVIDILNLIKQKNLFFILNSGNTIYGNKTKLKLIRPWVRSMTQKNYDDLEIITDCTKIIVFGTTKKGIKKLKEELEKEFKNISIFIVSKGYAIEINDINASKGKAIEYVSKLLDINPKEAIHFGDSGNDTSSIPYVGAFVAMKNALRNVKSQAAWVAGSYKNSGVYNAVKKIENSN</sequence>
<dbReference type="SUPFAM" id="SSF56784">
    <property type="entry name" value="HAD-like"/>
    <property type="match status" value="1"/>
</dbReference>
<dbReference type="Pfam" id="PF08282">
    <property type="entry name" value="Hydrolase_3"/>
    <property type="match status" value="1"/>
</dbReference>
<dbReference type="Gene3D" id="3.30.1240.10">
    <property type="match status" value="1"/>
</dbReference>
<dbReference type="NCBIfam" id="TIGR01484">
    <property type="entry name" value="HAD-SF-IIB"/>
    <property type="match status" value="1"/>
</dbReference>
<dbReference type="PATRIC" id="fig|1188233.3.peg.66"/>
<evidence type="ECO:0000313" key="3">
    <source>
        <dbReference type="EMBL" id="ENY69354.1"/>
    </source>
</evidence>
<dbReference type="PANTHER" id="PTHR10000:SF8">
    <property type="entry name" value="HAD SUPERFAMILY HYDROLASE-LIKE, TYPE 3"/>
    <property type="match status" value="1"/>
</dbReference>
<dbReference type="PANTHER" id="PTHR10000">
    <property type="entry name" value="PHOSPHOSERINE PHOSPHATASE"/>
    <property type="match status" value="1"/>
</dbReference>
<reference evidence="3 4" key="1">
    <citation type="journal article" date="2013" name="Genome Announc.">
        <title>Draft Genome Sequences of Mycoplasma auris and Mycoplasma yeatsii, Two Species of the Ear Canal of Caprinae.</title>
        <authorList>
            <person name="Dordet-Frisoni E."/>
            <person name="Baranowski E."/>
            <person name="Barre A."/>
            <person name="Blanchard A."/>
            <person name="Breton M."/>
            <person name="Couture C."/>
            <person name="Dupuy V."/>
            <person name="Gaurivaud P."/>
            <person name="Jacob D."/>
            <person name="Lemaitre C."/>
            <person name="Manso-Silvan L."/>
            <person name="Nikolski M."/>
            <person name="Nouvel L.X."/>
            <person name="Poumarat F."/>
            <person name="Sirand-Pugnet P."/>
            <person name="Thebault P."/>
            <person name="Theil S."/>
            <person name="Thiaucourt F."/>
            <person name="Citti C."/>
            <person name="Tardy F."/>
        </authorList>
    </citation>
    <scope>NUCLEOTIDE SEQUENCE [LARGE SCALE GENOMIC DNA]</scope>
    <source>
        <strain evidence="3 4">15026</strain>
    </source>
</reference>